<dbReference type="CDD" id="cd02976">
    <property type="entry name" value="NrdH"/>
    <property type="match status" value="1"/>
</dbReference>
<evidence type="ECO:0000313" key="2">
    <source>
        <dbReference type="EMBL" id="MFC4257731.1"/>
    </source>
</evidence>
<dbReference type="Pfam" id="PF00462">
    <property type="entry name" value="Glutaredoxin"/>
    <property type="match status" value="1"/>
</dbReference>
<dbReference type="InterPro" id="IPR004045">
    <property type="entry name" value="Glutathione_S-Trfase_N"/>
</dbReference>
<comment type="caution">
    <text evidence="2">The sequence shown here is derived from an EMBL/GenBank/DDBJ whole genome shotgun (WGS) entry which is preliminary data.</text>
</comment>
<dbReference type="EMBL" id="JBHSDI010000001">
    <property type="protein sequence ID" value="MFC4257731.1"/>
    <property type="molecule type" value="Genomic_DNA"/>
</dbReference>
<gene>
    <name evidence="2" type="ORF">ACFOZ5_01660</name>
</gene>
<dbReference type="InterPro" id="IPR002109">
    <property type="entry name" value="Glutaredoxin"/>
</dbReference>
<dbReference type="PANTHER" id="PTHR34386:SF1">
    <property type="entry name" value="GLUTAREDOXIN-LIKE PROTEIN NRDH"/>
    <property type="match status" value="1"/>
</dbReference>
<dbReference type="PROSITE" id="PS50404">
    <property type="entry name" value="GST_NTER"/>
    <property type="match status" value="1"/>
</dbReference>
<keyword evidence="3" id="KW-1185">Reference proteome</keyword>
<dbReference type="PANTHER" id="PTHR34386">
    <property type="entry name" value="GLUTAREDOXIN"/>
    <property type="match status" value="1"/>
</dbReference>
<dbReference type="Gene3D" id="3.40.30.10">
    <property type="entry name" value="Glutaredoxin"/>
    <property type="match status" value="1"/>
</dbReference>
<sequence>MKKMVFIALAALVFQQWGNINEFFNPPPDYAAAHGGKVILYATDWCGYCEKTRQYLTSSDIPYHEYDIEKSEEGKRQFDALGGSGVPVLLVNGDVIKGYDPARINESLD</sequence>
<protein>
    <submittedName>
        <fullName evidence="2">Glutaredoxin domain-containing protein</fullName>
    </submittedName>
</protein>
<dbReference type="PROSITE" id="PS51354">
    <property type="entry name" value="GLUTAREDOXIN_2"/>
    <property type="match status" value="1"/>
</dbReference>
<name>A0ABV8QBL7_9GAMM</name>
<evidence type="ECO:0000259" key="1">
    <source>
        <dbReference type="PROSITE" id="PS50404"/>
    </source>
</evidence>
<accession>A0ABV8QBL7</accession>
<dbReference type="InterPro" id="IPR051548">
    <property type="entry name" value="Grx-like_ET"/>
</dbReference>
<reference evidence="3" key="1">
    <citation type="journal article" date="2019" name="Int. J. Syst. Evol. Microbiol.">
        <title>The Global Catalogue of Microorganisms (GCM) 10K type strain sequencing project: providing services to taxonomists for standard genome sequencing and annotation.</title>
        <authorList>
            <consortium name="The Broad Institute Genomics Platform"/>
            <consortium name="The Broad Institute Genome Sequencing Center for Infectious Disease"/>
            <person name="Wu L."/>
            <person name="Ma J."/>
        </authorList>
    </citation>
    <scope>NUCLEOTIDE SEQUENCE [LARGE SCALE GENOMIC DNA]</scope>
    <source>
        <strain evidence="3">CECT 7297</strain>
    </source>
</reference>
<dbReference type="Proteomes" id="UP001595798">
    <property type="component" value="Unassembled WGS sequence"/>
</dbReference>
<dbReference type="InterPro" id="IPR036249">
    <property type="entry name" value="Thioredoxin-like_sf"/>
</dbReference>
<dbReference type="SUPFAM" id="SSF52833">
    <property type="entry name" value="Thioredoxin-like"/>
    <property type="match status" value="1"/>
</dbReference>
<proteinExistence type="predicted"/>
<feature type="domain" description="GST N-terminal" evidence="1">
    <location>
        <begin position="36"/>
        <end position="109"/>
    </location>
</feature>
<dbReference type="RefSeq" id="WP_379884984.1">
    <property type="nucleotide sequence ID" value="NZ_JBHSDI010000001.1"/>
</dbReference>
<evidence type="ECO:0000313" key="3">
    <source>
        <dbReference type="Proteomes" id="UP001595798"/>
    </source>
</evidence>
<organism evidence="2 3">
    <name type="scientific">Marinobacter lacisalsi</name>
    <dbReference type="NCBI Taxonomy" id="475979"/>
    <lineage>
        <taxon>Bacteria</taxon>
        <taxon>Pseudomonadati</taxon>
        <taxon>Pseudomonadota</taxon>
        <taxon>Gammaproteobacteria</taxon>
        <taxon>Pseudomonadales</taxon>
        <taxon>Marinobacteraceae</taxon>
        <taxon>Marinobacter</taxon>
    </lineage>
</organism>